<dbReference type="AlphaFoldDB" id="A0A323U040"/>
<dbReference type="Proteomes" id="UP000248214">
    <property type="component" value="Unassembled WGS sequence"/>
</dbReference>
<dbReference type="Gene3D" id="1.20.1290.10">
    <property type="entry name" value="AhpD-like"/>
    <property type="match status" value="1"/>
</dbReference>
<dbReference type="InterPro" id="IPR029032">
    <property type="entry name" value="AhpD-like"/>
</dbReference>
<dbReference type="PANTHER" id="PTHR35446:SF2">
    <property type="entry name" value="CARBOXYMUCONOLACTONE DECARBOXYLASE-LIKE DOMAIN-CONTAINING PROTEIN"/>
    <property type="match status" value="1"/>
</dbReference>
<dbReference type="PANTHER" id="PTHR35446">
    <property type="entry name" value="SI:CH211-175M2.5"/>
    <property type="match status" value="1"/>
</dbReference>
<name>A0A323U040_9BACI</name>
<gene>
    <name evidence="1" type="ORF">CR194_06730</name>
</gene>
<keyword evidence="1" id="KW-0560">Oxidoreductase</keyword>
<dbReference type="EMBL" id="PDOD01000001">
    <property type="protein sequence ID" value="PYZ95205.1"/>
    <property type="molecule type" value="Genomic_DNA"/>
</dbReference>
<evidence type="ECO:0000313" key="1">
    <source>
        <dbReference type="EMBL" id="PYZ95205.1"/>
    </source>
</evidence>
<comment type="caution">
    <text evidence="1">The sequence shown here is derived from an EMBL/GenBank/DDBJ whole genome shotgun (WGS) entry which is preliminary data.</text>
</comment>
<protein>
    <submittedName>
        <fullName evidence="1">Peroxidase</fullName>
    </submittedName>
</protein>
<keyword evidence="2" id="KW-1185">Reference proteome</keyword>
<organism evidence="1 2">
    <name type="scientific">Salipaludibacillus keqinensis</name>
    <dbReference type="NCBI Taxonomy" id="2045207"/>
    <lineage>
        <taxon>Bacteria</taxon>
        <taxon>Bacillati</taxon>
        <taxon>Bacillota</taxon>
        <taxon>Bacilli</taxon>
        <taxon>Bacillales</taxon>
        <taxon>Bacillaceae</taxon>
    </lineage>
</organism>
<evidence type="ECO:0000313" key="2">
    <source>
        <dbReference type="Proteomes" id="UP000248214"/>
    </source>
</evidence>
<accession>A0A323U040</accession>
<dbReference type="OrthoDB" id="122912at2"/>
<reference evidence="1 2" key="1">
    <citation type="submission" date="2017-10" db="EMBL/GenBank/DDBJ databases">
        <title>Bacillus sp. nov., a halophilic bacterium isolated from a Keqin Lake.</title>
        <authorList>
            <person name="Wang H."/>
        </authorList>
    </citation>
    <scope>NUCLEOTIDE SEQUENCE [LARGE SCALE GENOMIC DNA]</scope>
    <source>
        <strain evidence="1 2">KQ-12</strain>
    </source>
</reference>
<dbReference type="GO" id="GO:0004601">
    <property type="term" value="F:peroxidase activity"/>
    <property type="evidence" value="ECO:0007669"/>
    <property type="project" value="UniProtKB-KW"/>
</dbReference>
<keyword evidence="1" id="KW-0575">Peroxidase</keyword>
<sequence>MTHHGAALHMLTKDDELVEQLKKDYSGADLDEKTMAILLYAEKLTLQPNSITDEDVNVLKEKGYSDRAILDMCQITAYFNFVNRLADGLGIQLEKE</sequence>
<dbReference type="SUPFAM" id="SSF69118">
    <property type="entry name" value="AhpD-like"/>
    <property type="match status" value="1"/>
</dbReference>
<proteinExistence type="predicted"/>